<dbReference type="Pfam" id="PF01924">
    <property type="entry name" value="HypD"/>
    <property type="match status" value="1"/>
</dbReference>
<gene>
    <name evidence="5" type="primary">hypD</name>
    <name evidence="5" type="ORF">REIFOR_00620</name>
</gene>
<dbReference type="PIRSF" id="PIRSF005622">
    <property type="entry name" value="Hydrgn_mat_hypD"/>
    <property type="match status" value="1"/>
</dbReference>
<dbReference type="PANTHER" id="PTHR30149:SF0">
    <property type="entry name" value="HYDROGENASE MATURATION FACTOR HYPD"/>
    <property type="match status" value="1"/>
</dbReference>
<dbReference type="GO" id="GO:0005506">
    <property type="term" value="F:iron ion binding"/>
    <property type="evidence" value="ECO:0007669"/>
    <property type="project" value="TreeGrafter"/>
</dbReference>
<name>A0A2K8KLL2_9GAMM</name>
<accession>A0A2K8KLL2</accession>
<evidence type="ECO:0000256" key="3">
    <source>
        <dbReference type="ARBA" id="ARBA00023004"/>
    </source>
</evidence>
<dbReference type="AlphaFoldDB" id="A0A2K8KLL2"/>
<dbReference type="EMBL" id="CP011797">
    <property type="protein sequence ID" value="ATX75788.1"/>
    <property type="molecule type" value="Genomic_DNA"/>
</dbReference>
<dbReference type="Gene3D" id="3.40.50.11750">
    <property type="entry name" value="HypD, alpha/beta domain 1"/>
    <property type="match status" value="2"/>
</dbReference>
<dbReference type="InterPro" id="IPR002780">
    <property type="entry name" value="Hyd_form_HypD"/>
</dbReference>
<dbReference type="PANTHER" id="PTHR30149">
    <property type="entry name" value="HYDROGENASE PROTEIN ASSEMBLY PROTEIN HYPD"/>
    <property type="match status" value="1"/>
</dbReference>
<evidence type="ECO:0000256" key="2">
    <source>
        <dbReference type="ARBA" id="ARBA00022723"/>
    </source>
</evidence>
<evidence type="ECO:0000313" key="5">
    <source>
        <dbReference type="EMBL" id="ATX75788.1"/>
    </source>
</evidence>
<organism evidence="5 6">
    <name type="scientific">Reinekea forsetii</name>
    <dbReference type="NCBI Taxonomy" id="1336806"/>
    <lineage>
        <taxon>Bacteria</taxon>
        <taxon>Pseudomonadati</taxon>
        <taxon>Pseudomonadota</taxon>
        <taxon>Gammaproteobacteria</taxon>
        <taxon>Oceanospirillales</taxon>
        <taxon>Saccharospirillaceae</taxon>
        <taxon>Reinekea</taxon>
    </lineage>
</organism>
<keyword evidence="2" id="KW-0479">Metal-binding</keyword>
<dbReference type="Proteomes" id="UP000229757">
    <property type="component" value="Chromosome"/>
</dbReference>
<dbReference type="NCBIfam" id="TIGR00075">
    <property type="entry name" value="hypD"/>
    <property type="match status" value="1"/>
</dbReference>
<sequence>MKYIEEFRDAALARTLAQAIGQAVEPGRTYRLMEFCGGHTHAIYRYGLPGLLPKAIKMLHGPGCPVCVLPIARVDQAIELAGRPGVILCSYGDMLRVPGSDRRTLLQAKAEGADVRMLYSIDDAVTLARQLPQRAIIFFAIGFETTTPATALAILRAQKLGLSNFFVFCNHLLTPAALDALLADSPNPGSWIDGFIGPAHVSTVIGTAAYQQVARRYRKPIVIAGFEPLDLLQAILMLVRQLNSQRCAVENQYHRVVRPNGNRLAQDYMAQVFCLRASFAWRGLGTIAASALALRPAFASFDAERHFPLADRLSREHPGCACPAVLRGQLDPAACQLFAVACTPANPLGACMISAEGACAAVYAYGRQPLREAL</sequence>
<dbReference type="RefSeq" id="WP_100256172.1">
    <property type="nucleotide sequence ID" value="NZ_CP011797.1"/>
</dbReference>
<proteinExistence type="inferred from homology"/>
<dbReference type="GO" id="GO:0051604">
    <property type="term" value="P:protein maturation"/>
    <property type="evidence" value="ECO:0007669"/>
    <property type="project" value="TreeGrafter"/>
</dbReference>
<dbReference type="KEGG" id="rfo:REIFOR_00620"/>
<reference evidence="5 6" key="1">
    <citation type="journal article" date="2017" name="Environ. Microbiol.">
        <title>Genomic and physiological analyses of 'Reinekea forsetii' reveal a versatile opportunistic lifestyle during spring algae blooms.</title>
        <authorList>
            <person name="Avci B."/>
            <person name="Hahnke R.L."/>
            <person name="Chafee M."/>
            <person name="Fischer T."/>
            <person name="Gruber-Vodicka H."/>
            <person name="Tegetmeyer H.E."/>
            <person name="Harder J."/>
            <person name="Fuchs B.M."/>
            <person name="Amann R.I."/>
            <person name="Teeling H."/>
        </authorList>
    </citation>
    <scope>NUCLEOTIDE SEQUENCE [LARGE SCALE GENOMIC DNA]</scope>
    <source>
        <strain evidence="5 6">Hel1_31_D35</strain>
    </source>
</reference>
<dbReference type="OrthoDB" id="9770424at2"/>
<evidence type="ECO:0000256" key="4">
    <source>
        <dbReference type="PIRNR" id="PIRNR005622"/>
    </source>
</evidence>
<evidence type="ECO:0000256" key="1">
    <source>
        <dbReference type="ARBA" id="ARBA00007888"/>
    </source>
</evidence>
<dbReference type="Gene3D" id="6.10.20.100">
    <property type="match status" value="1"/>
</dbReference>
<protein>
    <recommendedName>
        <fullName evidence="4">Hydrogenase maturation factor</fullName>
    </recommendedName>
</protein>
<keyword evidence="3" id="KW-0408">Iron</keyword>
<comment type="similarity">
    <text evidence="1 4">Belongs to the HypD family.</text>
</comment>
<dbReference type="GO" id="GO:0070025">
    <property type="term" value="F:carbon monoxide binding"/>
    <property type="evidence" value="ECO:0007669"/>
    <property type="project" value="TreeGrafter"/>
</dbReference>
<dbReference type="InterPro" id="IPR042244">
    <property type="entry name" value="HypD_2_sf"/>
</dbReference>
<dbReference type="GO" id="GO:0051539">
    <property type="term" value="F:4 iron, 4 sulfur cluster binding"/>
    <property type="evidence" value="ECO:0007669"/>
    <property type="project" value="TreeGrafter"/>
</dbReference>
<evidence type="ECO:0000313" key="6">
    <source>
        <dbReference type="Proteomes" id="UP000229757"/>
    </source>
</evidence>
<keyword evidence="6" id="KW-1185">Reference proteome</keyword>
<dbReference type="InterPro" id="IPR042243">
    <property type="entry name" value="HypD_1"/>
</dbReference>